<sequence>MSNENVLLTQGGYFVPSFPIQPPMAPVNYHPTHIQPNALNFAPSPPANEPFTYVSLDDLKALLPPDQQDEKIETGLLPDGRAYAPRSARRDRYCLFTGKIPYILYFTQYYFSRENIDRDGIFRGLMDDNYSIPLEQVIKAPRLASVNTTTEELKTAIETGSDLLVIVSSPDGISSLKRKDNYPGPSSGASSLLQADSTRASFDSRAGNSERPTPSASVNPEIDPSFPPLQQYSVFRFHSPNNLDPSSMIYQPQTPFYQTQARPPSVTAPAINPNAAAITQLTSIMSGMNLGQPGQPTPQAAAAGNPHHPTAQQAPQFFNPMSNFAAAIAAFNARTSNFQFTAPFPPNLFPPNPAGQSRPGTAPAANIPHQQFFNPHQQQAAAAAQRRVSPPPPHATTVTAQQQTPANVSANVLNLQLPGAATPLYNMHNPHDAHFAPGFPPAQSFDSAWLTEGAALMNGGSFPHLGYTTPSVMSGAPIMAWPPNQPPPPQIRSTQHHHPIPQASNYQLYNVPPANLLPTQVTTTTTQSATVSTTSSSENVKNVSTTTNSNAAVPTTSVPSSSASSSIGGKDESTTTSTTPAAVNEGVASAPAKKHSLTANHQSSGSAAQQHSRPNSSGSNKGNKYNNSKSATGKCGGGGVQHHHHHQRGHSNRAPGNSMGPVSSTATASTSTTAAVTSNSNASLFSLSSLSVFREHYFSHTNIGRSGAIRALMASQNSVPLEKVVMASRLASVNVTESELSAVIRTYSNDLAIVTDSHGRCSVRRKDNFDGNVYLV</sequence>
<proteinExistence type="predicted"/>
<dbReference type="Gene3D" id="1.10.10.10">
    <property type="entry name" value="Winged helix-like DNA-binding domain superfamily/Winged helix DNA-binding domain"/>
    <property type="match status" value="1"/>
</dbReference>
<gene>
    <name evidence="2" type="ORF">HDID_LOCUS3402</name>
</gene>
<dbReference type="InterPro" id="IPR036388">
    <property type="entry name" value="WH-like_DNA-bd_sf"/>
</dbReference>
<dbReference type="EMBL" id="UYSG01001023">
    <property type="protein sequence ID" value="VDL32184.1"/>
    <property type="molecule type" value="Genomic_DNA"/>
</dbReference>
<evidence type="ECO:0000313" key="3">
    <source>
        <dbReference type="Proteomes" id="UP000274504"/>
    </source>
</evidence>
<evidence type="ECO:0000256" key="1">
    <source>
        <dbReference type="SAM" id="MobiDB-lite"/>
    </source>
</evidence>
<feature type="region of interest" description="Disordered" evidence="1">
    <location>
        <begin position="527"/>
        <end position="671"/>
    </location>
</feature>
<organism evidence="4">
    <name type="scientific">Hymenolepis diminuta</name>
    <name type="common">Rat tapeworm</name>
    <dbReference type="NCBI Taxonomy" id="6216"/>
    <lineage>
        <taxon>Eukaryota</taxon>
        <taxon>Metazoa</taxon>
        <taxon>Spiralia</taxon>
        <taxon>Lophotrochozoa</taxon>
        <taxon>Platyhelminthes</taxon>
        <taxon>Cestoda</taxon>
        <taxon>Eucestoda</taxon>
        <taxon>Cyclophyllidea</taxon>
        <taxon>Hymenolepididae</taxon>
        <taxon>Hymenolepis</taxon>
    </lineage>
</organism>
<feature type="region of interest" description="Disordered" evidence="1">
    <location>
        <begin position="375"/>
        <end position="403"/>
    </location>
</feature>
<feature type="compositionally biased region" description="Low complexity" evidence="1">
    <location>
        <begin position="527"/>
        <end position="566"/>
    </location>
</feature>
<feature type="compositionally biased region" description="Basic residues" evidence="1">
    <location>
        <begin position="641"/>
        <end position="651"/>
    </location>
</feature>
<reference evidence="2 3" key="2">
    <citation type="submission" date="2018-11" db="EMBL/GenBank/DDBJ databases">
        <authorList>
            <consortium name="Pathogen Informatics"/>
        </authorList>
    </citation>
    <scope>NUCLEOTIDE SEQUENCE [LARGE SCALE GENOMIC DNA]</scope>
</reference>
<dbReference type="OrthoDB" id="10046764at2759"/>
<dbReference type="SUPFAM" id="SSF46785">
    <property type="entry name" value="Winged helix' DNA-binding domain"/>
    <property type="match status" value="1"/>
</dbReference>
<feature type="region of interest" description="Disordered" evidence="1">
    <location>
        <begin position="175"/>
        <end position="225"/>
    </location>
</feature>
<evidence type="ECO:0000313" key="2">
    <source>
        <dbReference type="EMBL" id="VDL32184.1"/>
    </source>
</evidence>
<dbReference type="InterPro" id="IPR036390">
    <property type="entry name" value="WH_DNA-bd_sf"/>
</dbReference>
<evidence type="ECO:0000313" key="4">
    <source>
        <dbReference type="WBParaSite" id="HDID_0000340401-mRNA-1"/>
    </source>
</evidence>
<feature type="compositionally biased region" description="Polar residues" evidence="1">
    <location>
        <begin position="187"/>
        <end position="218"/>
    </location>
</feature>
<name>A0A0R3SF17_HYMDI</name>
<accession>A0A0R3SF17</accession>
<reference evidence="4" key="1">
    <citation type="submission" date="2016-04" db="UniProtKB">
        <authorList>
            <consortium name="WormBaseParasite"/>
        </authorList>
    </citation>
    <scope>IDENTIFICATION</scope>
</reference>
<protein>
    <submittedName>
        <fullName evidence="4">HTH La-type RNA-binding domain-containing protein</fullName>
    </submittedName>
</protein>
<dbReference type="Proteomes" id="UP000274504">
    <property type="component" value="Unassembled WGS sequence"/>
</dbReference>
<dbReference type="WBParaSite" id="HDID_0000340401-mRNA-1">
    <property type="protein sequence ID" value="HDID_0000340401-mRNA-1"/>
    <property type="gene ID" value="HDID_0000340401"/>
</dbReference>
<dbReference type="AlphaFoldDB" id="A0A0R3SF17"/>
<feature type="compositionally biased region" description="Low complexity" evidence="1">
    <location>
        <begin position="601"/>
        <end position="630"/>
    </location>
</feature>
<feature type="compositionally biased region" description="Low complexity" evidence="1">
    <location>
        <begin position="662"/>
        <end position="671"/>
    </location>
</feature>